<dbReference type="AlphaFoldDB" id="X1D798"/>
<evidence type="ECO:0000313" key="1">
    <source>
        <dbReference type="EMBL" id="GAH04160.1"/>
    </source>
</evidence>
<dbReference type="PANTHER" id="PTHR46718:SF1">
    <property type="entry name" value="ASPARTATE-SEMIALDEHYDE DEHYDROGENASE"/>
    <property type="match status" value="1"/>
</dbReference>
<reference evidence="1" key="1">
    <citation type="journal article" date="2014" name="Front. Microbiol.">
        <title>High frequency of phylogenetically diverse reductive dehalogenase-homologous genes in deep subseafloor sedimentary metagenomes.</title>
        <authorList>
            <person name="Kawai M."/>
            <person name="Futagami T."/>
            <person name="Toyoda A."/>
            <person name="Takaki Y."/>
            <person name="Nishi S."/>
            <person name="Hori S."/>
            <person name="Arai W."/>
            <person name="Tsubouchi T."/>
            <person name="Morono Y."/>
            <person name="Uchiyama I."/>
            <person name="Ito T."/>
            <person name="Fujiyama A."/>
            <person name="Inagaki F."/>
            <person name="Takami H."/>
        </authorList>
    </citation>
    <scope>NUCLEOTIDE SEQUENCE</scope>
    <source>
        <strain evidence="1">Expedition CK06-06</strain>
    </source>
</reference>
<gene>
    <name evidence="1" type="ORF">S01H4_46142</name>
</gene>
<dbReference type="GO" id="GO:0009088">
    <property type="term" value="P:threonine biosynthetic process"/>
    <property type="evidence" value="ECO:0007669"/>
    <property type="project" value="TreeGrafter"/>
</dbReference>
<proteinExistence type="predicted"/>
<dbReference type="Gene3D" id="3.30.360.10">
    <property type="entry name" value="Dihydrodipicolinate Reductase, domain 2"/>
    <property type="match status" value="1"/>
</dbReference>
<dbReference type="EMBL" id="BART01025758">
    <property type="protein sequence ID" value="GAH04160.1"/>
    <property type="molecule type" value="Genomic_DNA"/>
</dbReference>
<evidence type="ECO:0008006" key="2">
    <source>
        <dbReference type="Google" id="ProtNLM"/>
    </source>
</evidence>
<dbReference type="InterPro" id="IPR051823">
    <property type="entry name" value="ASADH-related"/>
</dbReference>
<dbReference type="PANTHER" id="PTHR46718">
    <property type="entry name" value="ASPARTATE-SEMIALDEHYDE DEHYDROGENASE"/>
    <property type="match status" value="1"/>
</dbReference>
<organism evidence="1">
    <name type="scientific">marine sediment metagenome</name>
    <dbReference type="NCBI Taxonomy" id="412755"/>
    <lineage>
        <taxon>unclassified sequences</taxon>
        <taxon>metagenomes</taxon>
        <taxon>ecological metagenomes</taxon>
    </lineage>
</organism>
<protein>
    <recommendedName>
        <fullName evidence="2">Semialdehyde dehydrogenase dimerisation domain-containing protein</fullName>
    </recommendedName>
</protein>
<sequence>MLNRETDLLKEAEKLENQSKVAEGDKNYDLAISVLMQAKDNYTKLGLTGQVSIIIKEIVRLQHLRRDNDKGMAVTIGRLRKDTILDYKFVALSHNTVRGAAGGAILNAELLKAKGFIK</sequence>
<accession>X1D798</accession>
<comment type="caution">
    <text evidence="1">The sequence shown here is derived from an EMBL/GenBank/DDBJ whole genome shotgun (WGS) entry which is preliminary data.</text>
</comment>
<dbReference type="Gene3D" id="3.40.50.720">
    <property type="entry name" value="NAD(P)-binding Rossmann-like Domain"/>
    <property type="match status" value="1"/>
</dbReference>
<dbReference type="GO" id="GO:0009086">
    <property type="term" value="P:methionine biosynthetic process"/>
    <property type="evidence" value="ECO:0007669"/>
    <property type="project" value="TreeGrafter"/>
</dbReference>
<name>X1D798_9ZZZZ</name>
<dbReference type="GO" id="GO:0004073">
    <property type="term" value="F:aspartate-semialdehyde dehydrogenase activity"/>
    <property type="evidence" value="ECO:0007669"/>
    <property type="project" value="TreeGrafter"/>
</dbReference>